<protein>
    <submittedName>
        <fullName evidence="2">Uncharacterized protein</fullName>
    </submittedName>
</protein>
<feature type="region of interest" description="Disordered" evidence="1">
    <location>
        <begin position="247"/>
        <end position="270"/>
    </location>
</feature>
<dbReference type="AlphaFoldDB" id="A0A9Q3EHA8"/>
<dbReference type="OrthoDB" id="2505547at2759"/>
<sequence length="270" mass="29114">MQEPYRASDRSSHLQGNGSSFAEWASGLNRVLCAALSSELSVDDSPSLLENCSPQENRAISHFIDATLPPDFALCIGVVPSRTTAKEFFDAIKARCCPGNCFQKLKVVRNLLGMLIENGSGQLKPNSTVILTLRKSFALFKKLGVEEDELKGLLAQAACHAPPTLDQLVTSSIMARGSEKPSSTFVGQAILNASPAINGPTQHSSPFIYHVSEPPELSPFQSHPRSPYSSKPIATMSKADFPITKGFANLNPRPPSPAHWRTPCPATPEC</sequence>
<accession>A0A9Q3EHA8</accession>
<keyword evidence="3" id="KW-1185">Reference proteome</keyword>
<reference evidence="2" key="1">
    <citation type="submission" date="2021-03" db="EMBL/GenBank/DDBJ databases">
        <title>Draft genome sequence of rust myrtle Austropuccinia psidii MF-1, a brazilian biotype.</title>
        <authorList>
            <person name="Quecine M.C."/>
            <person name="Pachon D.M.R."/>
            <person name="Bonatelli M.L."/>
            <person name="Correr F.H."/>
            <person name="Franceschini L.M."/>
            <person name="Leite T.F."/>
            <person name="Margarido G.R.A."/>
            <person name="Almeida C.A."/>
            <person name="Ferrarezi J.A."/>
            <person name="Labate C.A."/>
        </authorList>
    </citation>
    <scope>NUCLEOTIDE SEQUENCE</scope>
    <source>
        <strain evidence="2">MF-1</strain>
    </source>
</reference>
<organism evidence="2 3">
    <name type="scientific">Austropuccinia psidii MF-1</name>
    <dbReference type="NCBI Taxonomy" id="1389203"/>
    <lineage>
        <taxon>Eukaryota</taxon>
        <taxon>Fungi</taxon>
        <taxon>Dikarya</taxon>
        <taxon>Basidiomycota</taxon>
        <taxon>Pucciniomycotina</taxon>
        <taxon>Pucciniomycetes</taxon>
        <taxon>Pucciniales</taxon>
        <taxon>Sphaerophragmiaceae</taxon>
        <taxon>Austropuccinia</taxon>
    </lineage>
</organism>
<comment type="caution">
    <text evidence="2">The sequence shown here is derived from an EMBL/GenBank/DDBJ whole genome shotgun (WGS) entry which is preliminary data.</text>
</comment>
<evidence type="ECO:0000313" key="3">
    <source>
        <dbReference type="Proteomes" id="UP000765509"/>
    </source>
</evidence>
<dbReference type="EMBL" id="AVOT02025950">
    <property type="protein sequence ID" value="MBW0517472.1"/>
    <property type="molecule type" value="Genomic_DNA"/>
</dbReference>
<dbReference type="Proteomes" id="UP000765509">
    <property type="component" value="Unassembled WGS sequence"/>
</dbReference>
<evidence type="ECO:0000256" key="1">
    <source>
        <dbReference type="SAM" id="MobiDB-lite"/>
    </source>
</evidence>
<proteinExistence type="predicted"/>
<evidence type="ECO:0000313" key="2">
    <source>
        <dbReference type="EMBL" id="MBW0517472.1"/>
    </source>
</evidence>
<name>A0A9Q3EHA8_9BASI</name>
<gene>
    <name evidence="2" type="ORF">O181_057187</name>
</gene>